<protein>
    <recommendedName>
        <fullName evidence="3">AB hydrolase-1 domain-containing protein</fullName>
    </recommendedName>
</protein>
<name>A0A218XHL5_PUNGR</name>
<dbReference type="PANTHER" id="PTHR43139:SF22">
    <property type="entry name" value="AB HYDROLASE-1 DOMAIN-CONTAINING PROTEIN"/>
    <property type="match status" value="1"/>
</dbReference>
<evidence type="ECO:0008006" key="3">
    <source>
        <dbReference type="Google" id="ProtNLM"/>
    </source>
</evidence>
<gene>
    <name evidence="1" type="ORF">CDL15_Pgr004263</name>
</gene>
<proteinExistence type="predicted"/>
<dbReference type="Gene3D" id="3.40.50.1820">
    <property type="entry name" value="alpha/beta hydrolase"/>
    <property type="match status" value="2"/>
</dbReference>
<dbReference type="EMBL" id="MTKT01001810">
    <property type="protein sequence ID" value="OWM83832.1"/>
    <property type="molecule type" value="Genomic_DNA"/>
</dbReference>
<evidence type="ECO:0000313" key="1">
    <source>
        <dbReference type="EMBL" id="OWM83832.1"/>
    </source>
</evidence>
<dbReference type="InterPro" id="IPR052370">
    <property type="entry name" value="Meta-cleavage_hydrolase"/>
</dbReference>
<organism evidence="1 2">
    <name type="scientific">Punica granatum</name>
    <name type="common">Pomegranate</name>
    <dbReference type="NCBI Taxonomy" id="22663"/>
    <lineage>
        <taxon>Eukaryota</taxon>
        <taxon>Viridiplantae</taxon>
        <taxon>Streptophyta</taxon>
        <taxon>Embryophyta</taxon>
        <taxon>Tracheophyta</taxon>
        <taxon>Spermatophyta</taxon>
        <taxon>Magnoliopsida</taxon>
        <taxon>eudicotyledons</taxon>
        <taxon>Gunneridae</taxon>
        <taxon>Pentapetalae</taxon>
        <taxon>rosids</taxon>
        <taxon>malvids</taxon>
        <taxon>Myrtales</taxon>
        <taxon>Lythraceae</taxon>
        <taxon>Punica</taxon>
    </lineage>
</organism>
<accession>A0A218XHL5</accession>
<reference evidence="2" key="1">
    <citation type="journal article" date="2017" name="Plant J.">
        <title>The pomegranate (Punica granatum L.) genome and the genomics of punicalagin biosynthesis.</title>
        <authorList>
            <person name="Qin G."/>
            <person name="Xu C."/>
            <person name="Ming R."/>
            <person name="Tang H."/>
            <person name="Guyot R."/>
            <person name="Kramer E.M."/>
            <person name="Hu Y."/>
            <person name="Yi X."/>
            <person name="Qi Y."/>
            <person name="Xu X."/>
            <person name="Gao Z."/>
            <person name="Pan H."/>
            <person name="Jian J."/>
            <person name="Tian Y."/>
            <person name="Yue Z."/>
            <person name="Xu Y."/>
        </authorList>
    </citation>
    <scope>NUCLEOTIDE SEQUENCE [LARGE SCALE GENOMIC DNA]</scope>
    <source>
        <strain evidence="2">cv. Dabenzi</strain>
    </source>
</reference>
<evidence type="ECO:0000313" key="2">
    <source>
        <dbReference type="Proteomes" id="UP000197138"/>
    </source>
</evidence>
<dbReference type="Proteomes" id="UP000197138">
    <property type="component" value="Unassembled WGS sequence"/>
</dbReference>
<dbReference type="SUPFAM" id="SSF53474">
    <property type="entry name" value="alpha/beta-Hydrolases"/>
    <property type="match status" value="1"/>
</dbReference>
<dbReference type="InterPro" id="IPR029058">
    <property type="entry name" value="AB_hydrolase_fold"/>
</dbReference>
<comment type="caution">
    <text evidence="1">The sequence shown here is derived from an EMBL/GenBank/DDBJ whole genome shotgun (WGS) entry which is preliminary data.</text>
</comment>
<dbReference type="PANTHER" id="PTHR43139">
    <property type="entry name" value="SI:DKEY-122A22.2"/>
    <property type="match status" value="1"/>
</dbReference>
<sequence length="253" mass="28143">MKFVGLRPQMIEIEPGTVIKLWAPTKTSDKPAVILLHGFAVDGMLTWQLQALSLAGQYAVYVPDFMFFGGSTTDRTEKSVAFQAQCVPGVLKRLGVGRCIVRMGDDGVMLSSWSDFLLLQSAKGARTKFKIATYKLPRWIPECFFRQYVEVASERRKEKAELLEALVIPDDEDPNKIPTLSQRVHLLWGANDKIFPMKVAISLKEKLGEKATLESIEGAGHVALLERPIVYNRLLRKTLASLVEAGVILAPNS</sequence>
<dbReference type="AlphaFoldDB" id="A0A218XHL5"/>